<dbReference type="AlphaFoldDB" id="A0A8J1UHI0"/>
<evidence type="ECO:0000256" key="7">
    <source>
        <dbReference type="ARBA" id="ARBA00023034"/>
    </source>
</evidence>
<gene>
    <name evidence="10" type="ORF">OFUS_LOCUS11511</name>
</gene>
<accession>A0A8J1UHI0</accession>
<keyword evidence="11" id="KW-1185">Reference proteome</keyword>
<name>A0A8J1UHI0_OWEFU</name>
<dbReference type="EMBL" id="CAIIXF020000006">
    <property type="protein sequence ID" value="CAH1785461.1"/>
    <property type="molecule type" value="Genomic_DNA"/>
</dbReference>
<evidence type="ECO:0000256" key="6">
    <source>
        <dbReference type="ARBA" id="ARBA00022989"/>
    </source>
</evidence>
<keyword evidence="6" id="KW-1133">Transmembrane helix</keyword>
<proteinExistence type="inferred from homology"/>
<dbReference type="GO" id="GO:0009247">
    <property type="term" value="P:glycolipid biosynthetic process"/>
    <property type="evidence" value="ECO:0007669"/>
    <property type="project" value="InterPro"/>
</dbReference>
<dbReference type="PANTHER" id="PTHR14647:SF87">
    <property type="entry name" value="PUTATIVE-RELATED"/>
    <property type="match status" value="1"/>
</dbReference>
<comment type="similarity">
    <text evidence="2">Belongs to the galactose-3-O-sulfotransferase family.</text>
</comment>
<evidence type="ECO:0000256" key="2">
    <source>
        <dbReference type="ARBA" id="ARBA00008124"/>
    </source>
</evidence>
<keyword evidence="8" id="KW-0472">Membrane</keyword>
<comment type="caution">
    <text evidence="10">The sequence shown here is derived from an EMBL/GenBank/DDBJ whole genome shotgun (WGS) entry which is preliminary data.</text>
</comment>
<dbReference type="InterPro" id="IPR009729">
    <property type="entry name" value="Gal-3-0_sulfotransfrase"/>
</dbReference>
<evidence type="ECO:0000256" key="9">
    <source>
        <dbReference type="ARBA" id="ARBA00023180"/>
    </source>
</evidence>
<evidence type="ECO:0000313" key="10">
    <source>
        <dbReference type="EMBL" id="CAH1785461.1"/>
    </source>
</evidence>
<comment type="subcellular location">
    <subcellularLocation>
        <location evidence="1">Golgi apparatus membrane</location>
        <topology evidence="1">Single-pass type II membrane protein</topology>
    </subcellularLocation>
</comment>
<evidence type="ECO:0000256" key="3">
    <source>
        <dbReference type="ARBA" id="ARBA00022679"/>
    </source>
</evidence>
<evidence type="ECO:0000256" key="5">
    <source>
        <dbReference type="ARBA" id="ARBA00022968"/>
    </source>
</evidence>
<keyword evidence="4" id="KW-0812">Transmembrane</keyword>
<organism evidence="10 11">
    <name type="scientific">Owenia fusiformis</name>
    <name type="common">Polychaete worm</name>
    <dbReference type="NCBI Taxonomy" id="6347"/>
    <lineage>
        <taxon>Eukaryota</taxon>
        <taxon>Metazoa</taxon>
        <taxon>Spiralia</taxon>
        <taxon>Lophotrochozoa</taxon>
        <taxon>Annelida</taxon>
        <taxon>Polychaeta</taxon>
        <taxon>Sedentaria</taxon>
        <taxon>Canalipalpata</taxon>
        <taxon>Sabellida</taxon>
        <taxon>Oweniida</taxon>
        <taxon>Oweniidae</taxon>
        <taxon>Owenia</taxon>
    </lineage>
</organism>
<dbReference type="Proteomes" id="UP000749559">
    <property type="component" value="Unassembled WGS sequence"/>
</dbReference>
<dbReference type="GO" id="GO:0000139">
    <property type="term" value="C:Golgi membrane"/>
    <property type="evidence" value="ECO:0007669"/>
    <property type="project" value="UniProtKB-SubCell"/>
</dbReference>
<evidence type="ECO:0000256" key="1">
    <source>
        <dbReference type="ARBA" id="ARBA00004323"/>
    </source>
</evidence>
<reference evidence="10" key="1">
    <citation type="submission" date="2022-03" db="EMBL/GenBank/DDBJ databases">
        <authorList>
            <person name="Martin C."/>
        </authorList>
    </citation>
    <scope>NUCLEOTIDE SEQUENCE</scope>
</reference>
<dbReference type="SUPFAM" id="SSF52540">
    <property type="entry name" value="P-loop containing nucleoside triphosphate hydrolases"/>
    <property type="match status" value="1"/>
</dbReference>
<dbReference type="GO" id="GO:0001733">
    <property type="term" value="F:galactosylceramide sulfotransferase activity"/>
    <property type="evidence" value="ECO:0007669"/>
    <property type="project" value="InterPro"/>
</dbReference>
<evidence type="ECO:0000256" key="8">
    <source>
        <dbReference type="ARBA" id="ARBA00023136"/>
    </source>
</evidence>
<keyword evidence="3" id="KW-0808">Transferase</keyword>
<dbReference type="Gene3D" id="3.40.50.300">
    <property type="entry name" value="P-loop containing nucleotide triphosphate hydrolases"/>
    <property type="match status" value="1"/>
</dbReference>
<evidence type="ECO:0000313" key="11">
    <source>
        <dbReference type="Proteomes" id="UP000749559"/>
    </source>
</evidence>
<protein>
    <submittedName>
        <fullName evidence="10">Uncharacterized protein</fullName>
    </submittedName>
</protein>
<dbReference type="Pfam" id="PF06990">
    <property type="entry name" value="Gal-3-0_sulfotr"/>
    <property type="match status" value="1"/>
</dbReference>
<keyword evidence="7" id="KW-0333">Golgi apparatus</keyword>
<dbReference type="PANTHER" id="PTHR14647">
    <property type="entry name" value="GALACTOSE-3-O-SULFOTRANSFERASE"/>
    <property type="match status" value="1"/>
</dbReference>
<sequence>MRMMESYFLKVLTFSLCTIGGYILWTMGINSMYRIRIKSYDVTDKGTGHNICFIKTHKCASSTITNIMQRYGLKNNLTFALPLKNNVYFGFLRDFREDSVAPLPPGKQANMLVNHAIFNEPGMKHILGQDVKFIGVLRYPLKHLKSVYNYFRLEQKYLMPSIDTFLSDPKKYDVETERCSYTHNFQAFHYGFNMLKSDSKNYIKHRTLYLDRIFTLMIIVEHFDESMILLKRALNWKLWDVVYMSKKVREYNEKNREITEEKEAVFKKWNNIDYFLYDHFNKTLWHRVKLQGTGFKKELDIFKSILQEVTSFCSSDIISGELKLVDTYNNQTQTWTAEDCVSLKRDPKDFTQTIRKKQYGGLFKHRFPSKYPAKKTASHMGRKIIGDWAVSGF</sequence>
<keyword evidence="9" id="KW-0325">Glycoprotein</keyword>
<dbReference type="OrthoDB" id="514299at2759"/>
<keyword evidence="5" id="KW-0735">Signal-anchor</keyword>
<dbReference type="InterPro" id="IPR027417">
    <property type="entry name" value="P-loop_NTPase"/>
</dbReference>
<evidence type="ECO:0000256" key="4">
    <source>
        <dbReference type="ARBA" id="ARBA00022692"/>
    </source>
</evidence>